<proteinExistence type="predicted"/>
<feature type="transmembrane region" description="Helical" evidence="2">
    <location>
        <begin position="33"/>
        <end position="62"/>
    </location>
</feature>
<dbReference type="InterPro" id="IPR021848">
    <property type="entry name" value="HODM_asu-like"/>
</dbReference>
<gene>
    <name evidence="3" type="ORF">POLS_LOCUS9049</name>
</gene>
<keyword evidence="2" id="KW-0812">Transmembrane</keyword>
<organism evidence="3 4">
    <name type="scientific">Penicillium olsonii</name>
    <dbReference type="NCBI Taxonomy" id="99116"/>
    <lineage>
        <taxon>Eukaryota</taxon>
        <taxon>Fungi</taxon>
        <taxon>Dikarya</taxon>
        <taxon>Ascomycota</taxon>
        <taxon>Pezizomycotina</taxon>
        <taxon>Eurotiomycetes</taxon>
        <taxon>Eurotiomycetidae</taxon>
        <taxon>Eurotiales</taxon>
        <taxon>Aspergillaceae</taxon>
        <taxon>Penicillium</taxon>
    </lineage>
</organism>
<evidence type="ECO:0008006" key="5">
    <source>
        <dbReference type="Google" id="ProtNLM"/>
    </source>
</evidence>
<dbReference type="EMBL" id="CAJVOS010000082">
    <property type="protein sequence ID" value="CAG8263025.1"/>
    <property type="molecule type" value="Genomic_DNA"/>
</dbReference>
<name>A0A9W4N2C7_PENOL</name>
<comment type="caution">
    <text evidence="3">The sequence shown here is derived from an EMBL/GenBank/DDBJ whole genome shotgun (WGS) entry which is preliminary data.</text>
</comment>
<dbReference type="AlphaFoldDB" id="A0A9W4N2C7"/>
<dbReference type="Pfam" id="PF11927">
    <property type="entry name" value="HODM_asu-like"/>
    <property type="match status" value="1"/>
</dbReference>
<evidence type="ECO:0000313" key="3">
    <source>
        <dbReference type="EMBL" id="CAG8263025.1"/>
    </source>
</evidence>
<keyword evidence="4" id="KW-1185">Reference proteome</keyword>
<sequence>MQLHSSTRHISSLHSAQSAPSHYNMSFPSMESLWLLGTIFLAGTGLYIIATQVFSITIIPLAQRNRKHSTARTPPRSISPDRKPTNSNPSHANTLPPSRRHTLIDLDNQARRAVSDTEILSNLLPMSANYNQSPSTKYTAMGFGIDEIKALGNFPDYATLSGVPLPTPYPEFDIAKALPRPYRPFRWAYHQTMSLTKLDVDWWIELENSYASRIAQRKELFAKNGTQVLDAMPGSELACKELMEMVLQFICARYPQYFTLVDGRILENRILGTEQDVTMKPPLEVLLDNVPEDFAIMLRDERTGFYFLRAAVICSALGWNVASKVGKQLHEIHEPIPDYKEKMQFSMDRFFTKMPTEKPIQRGSWGLEIGKPLYMPPGDPHESVRLSQRSDLTIDECHLRVDWQTLRRLPLSGGVVFNFKALFTPLSELRDEPGVPELLMKVLTEGKKSIMDYKGVWHVEHVALPNLKLWAEEQREKGLVPKDWEVATLDDSPWFKGWREKWHRQQGF</sequence>
<evidence type="ECO:0000313" key="4">
    <source>
        <dbReference type="Proteomes" id="UP001153618"/>
    </source>
</evidence>
<feature type="region of interest" description="Disordered" evidence="1">
    <location>
        <begin position="1"/>
        <end position="21"/>
    </location>
</feature>
<reference evidence="3" key="1">
    <citation type="submission" date="2021-07" db="EMBL/GenBank/DDBJ databases">
        <authorList>
            <person name="Branca A.L. A."/>
        </authorList>
    </citation>
    <scope>NUCLEOTIDE SEQUENCE</scope>
</reference>
<dbReference type="Proteomes" id="UP001153618">
    <property type="component" value="Unassembled WGS sequence"/>
</dbReference>
<feature type="region of interest" description="Disordered" evidence="1">
    <location>
        <begin position="65"/>
        <end position="101"/>
    </location>
</feature>
<feature type="compositionally biased region" description="Polar residues" evidence="1">
    <location>
        <begin position="85"/>
        <end position="96"/>
    </location>
</feature>
<keyword evidence="2" id="KW-1133">Transmembrane helix</keyword>
<dbReference type="OrthoDB" id="5043642at2759"/>
<accession>A0A9W4N2C7</accession>
<keyword evidence="2" id="KW-0472">Membrane</keyword>
<evidence type="ECO:0000256" key="2">
    <source>
        <dbReference type="SAM" id="Phobius"/>
    </source>
</evidence>
<protein>
    <recommendedName>
        <fullName evidence="5">Alpha-1,2-mannosyltransferase</fullName>
    </recommendedName>
</protein>
<evidence type="ECO:0000256" key="1">
    <source>
        <dbReference type="SAM" id="MobiDB-lite"/>
    </source>
</evidence>